<dbReference type="EMBL" id="BAFN01000001">
    <property type="protein sequence ID" value="GAN31662.1"/>
    <property type="molecule type" value="Genomic_DNA"/>
</dbReference>
<dbReference type="Proteomes" id="UP000032309">
    <property type="component" value="Unassembled WGS sequence"/>
</dbReference>
<protein>
    <submittedName>
        <fullName evidence="1">Uncharacterized protein</fullName>
    </submittedName>
</protein>
<name>A0ABQ0JSG0_9BACT</name>
<evidence type="ECO:0000313" key="1">
    <source>
        <dbReference type="EMBL" id="GAN31662.1"/>
    </source>
</evidence>
<organism evidence="1 2">
    <name type="scientific">Candidatus Brocadia sinica JPN1</name>
    <dbReference type="NCBI Taxonomy" id="1197129"/>
    <lineage>
        <taxon>Bacteria</taxon>
        <taxon>Pseudomonadati</taxon>
        <taxon>Planctomycetota</taxon>
        <taxon>Candidatus Brocadiia</taxon>
        <taxon>Candidatus Brocadiales</taxon>
        <taxon>Candidatus Brocadiaceae</taxon>
        <taxon>Candidatus Brocadia</taxon>
    </lineage>
</organism>
<accession>A0ABQ0JSG0</accession>
<comment type="caution">
    <text evidence="1">The sequence shown here is derived from an EMBL/GenBank/DDBJ whole genome shotgun (WGS) entry which is preliminary data.</text>
</comment>
<dbReference type="RefSeq" id="WP_052561454.1">
    <property type="nucleotide sequence ID" value="NZ_BAFN01000001.1"/>
</dbReference>
<gene>
    <name evidence="1" type="ORF">BROSI_A0163</name>
</gene>
<sequence length="92" mass="10787">MDTFFVCPKCGNDKEFHIFTSSFQAIRQSPELGRRVNESDVLPSLRHNDTYIECKCCFQRIEYDSAASTGKRYIQMTQRLLQAKRNMPNRMS</sequence>
<keyword evidence="2" id="KW-1185">Reference proteome</keyword>
<evidence type="ECO:0000313" key="2">
    <source>
        <dbReference type="Proteomes" id="UP000032309"/>
    </source>
</evidence>
<proteinExistence type="predicted"/>
<reference evidence="2" key="1">
    <citation type="journal article" date="2015" name="Genome Announc.">
        <title>Draft Genome Sequence of an Anaerobic Ammonium-Oxidizing Bacterium, "Candidatus Brocadia sinica".</title>
        <authorList>
            <person name="Oshiki M."/>
            <person name="Shinyako-Hata K."/>
            <person name="Satoh H."/>
            <person name="Okabe S."/>
        </authorList>
    </citation>
    <scope>NUCLEOTIDE SEQUENCE [LARGE SCALE GENOMIC DNA]</scope>
    <source>
        <strain evidence="2">JPN1</strain>
    </source>
</reference>